<comment type="caution">
    <text evidence="3">The sequence shown here is derived from an EMBL/GenBank/DDBJ whole genome shotgun (WGS) entry which is preliminary data.</text>
</comment>
<feature type="signal peptide" evidence="2">
    <location>
        <begin position="1"/>
        <end position="18"/>
    </location>
</feature>
<dbReference type="EMBL" id="JAZDUA010000248">
    <property type="protein sequence ID" value="KAK7862933.1"/>
    <property type="molecule type" value="Genomic_DNA"/>
</dbReference>
<feature type="chain" id="PRO_5042882583" description="Secreted protein" evidence="2">
    <location>
        <begin position="19"/>
        <end position="239"/>
    </location>
</feature>
<reference evidence="3 4" key="1">
    <citation type="submission" date="2024-03" db="EMBL/GenBank/DDBJ databases">
        <title>The genome assembly and annotation of the cricket Gryllus longicercus Weissman &amp; Gray.</title>
        <authorList>
            <person name="Szrajer S."/>
            <person name="Gray D."/>
            <person name="Ylla G."/>
        </authorList>
    </citation>
    <scope>NUCLEOTIDE SEQUENCE [LARGE SCALE GENOMIC DNA]</scope>
    <source>
        <strain evidence="3">DAG 2021-001</strain>
        <tissue evidence="3">Whole body minus gut</tissue>
    </source>
</reference>
<accession>A0AAN9Z052</accession>
<gene>
    <name evidence="3" type="ORF">R5R35_004892</name>
</gene>
<keyword evidence="1" id="KW-1133">Transmembrane helix</keyword>
<evidence type="ECO:0008006" key="5">
    <source>
        <dbReference type="Google" id="ProtNLM"/>
    </source>
</evidence>
<protein>
    <recommendedName>
        <fullName evidence="5">Secreted protein</fullName>
    </recommendedName>
</protein>
<name>A0AAN9Z052_9ORTH</name>
<evidence type="ECO:0000313" key="4">
    <source>
        <dbReference type="Proteomes" id="UP001378592"/>
    </source>
</evidence>
<feature type="transmembrane region" description="Helical" evidence="1">
    <location>
        <begin position="218"/>
        <end position="236"/>
    </location>
</feature>
<dbReference type="AlphaFoldDB" id="A0AAN9Z052"/>
<keyword evidence="4" id="KW-1185">Reference proteome</keyword>
<keyword evidence="1" id="KW-0472">Membrane</keyword>
<evidence type="ECO:0000256" key="1">
    <source>
        <dbReference type="SAM" id="Phobius"/>
    </source>
</evidence>
<keyword evidence="1" id="KW-0812">Transmembrane</keyword>
<evidence type="ECO:0000256" key="2">
    <source>
        <dbReference type="SAM" id="SignalP"/>
    </source>
</evidence>
<proteinExistence type="predicted"/>
<keyword evidence="2" id="KW-0732">Signal</keyword>
<evidence type="ECO:0000313" key="3">
    <source>
        <dbReference type="EMBL" id="KAK7862933.1"/>
    </source>
</evidence>
<sequence>MRWLLLCFFVFANVAVLAGQFNSLYATEDDDSDDNNCLPKLADECFKYVSDNLNCHLNPNISTECEKKDAADLCSAIDGGLKCARDIIDGDCDVDDGRDHFDLWMNGLEKMYKSLCSSNMQLLKVLLESSHCWNSGLFIKCLEEEKNILHIVDFLKVDRDLNNCYHLTINLASCSTRASSQTSSCVSPQNAIKELLHTFFTAGICSDITNSQPRGKPFLELTPIFILIAIMSRLILFMF</sequence>
<dbReference type="Proteomes" id="UP001378592">
    <property type="component" value="Unassembled WGS sequence"/>
</dbReference>
<organism evidence="3 4">
    <name type="scientific">Gryllus longicercus</name>
    <dbReference type="NCBI Taxonomy" id="2509291"/>
    <lineage>
        <taxon>Eukaryota</taxon>
        <taxon>Metazoa</taxon>
        <taxon>Ecdysozoa</taxon>
        <taxon>Arthropoda</taxon>
        <taxon>Hexapoda</taxon>
        <taxon>Insecta</taxon>
        <taxon>Pterygota</taxon>
        <taxon>Neoptera</taxon>
        <taxon>Polyneoptera</taxon>
        <taxon>Orthoptera</taxon>
        <taxon>Ensifera</taxon>
        <taxon>Gryllidea</taxon>
        <taxon>Grylloidea</taxon>
        <taxon>Gryllidae</taxon>
        <taxon>Gryllinae</taxon>
        <taxon>Gryllus</taxon>
    </lineage>
</organism>